<feature type="region of interest" description="Disordered" evidence="1">
    <location>
        <begin position="63"/>
        <end position="83"/>
    </location>
</feature>
<evidence type="ECO:0000313" key="2">
    <source>
        <dbReference type="EMBL" id="KAG1529151.1"/>
    </source>
</evidence>
<accession>A0A9P7BZ55</accession>
<dbReference type="EMBL" id="JAANIU010016209">
    <property type="protein sequence ID" value="KAG1529151.1"/>
    <property type="molecule type" value="Genomic_DNA"/>
</dbReference>
<dbReference type="AlphaFoldDB" id="A0A9P7BZ55"/>
<protein>
    <submittedName>
        <fullName evidence="2">Uncharacterized protein</fullName>
    </submittedName>
</protein>
<sequence length="83" mass="8071">MWGAAPYATGGPRAARAPGRTPSAAAGAAMPLYPIAPGTSTPAPVVTASTNAAFAAVSASTPCSRSSWNLDRPVAPPDVAAPP</sequence>
<feature type="region of interest" description="Disordered" evidence="1">
    <location>
        <begin position="1"/>
        <end position="25"/>
    </location>
</feature>
<organism evidence="2 3">
    <name type="scientific">Rhizopus delemar</name>
    <dbReference type="NCBI Taxonomy" id="936053"/>
    <lineage>
        <taxon>Eukaryota</taxon>
        <taxon>Fungi</taxon>
        <taxon>Fungi incertae sedis</taxon>
        <taxon>Mucoromycota</taxon>
        <taxon>Mucoromycotina</taxon>
        <taxon>Mucoromycetes</taxon>
        <taxon>Mucorales</taxon>
        <taxon>Mucorineae</taxon>
        <taxon>Rhizopodaceae</taxon>
        <taxon>Rhizopus</taxon>
    </lineage>
</organism>
<feature type="compositionally biased region" description="Pro residues" evidence="1">
    <location>
        <begin position="74"/>
        <end position="83"/>
    </location>
</feature>
<name>A0A9P7BZ55_9FUNG</name>
<comment type="caution">
    <text evidence="2">The sequence shown here is derived from an EMBL/GenBank/DDBJ whole genome shotgun (WGS) entry which is preliminary data.</text>
</comment>
<gene>
    <name evidence="2" type="ORF">G6F50_018195</name>
</gene>
<evidence type="ECO:0000313" key="3">
    <source>
        <dbReference type="Proteomes" id="UP000740926"/>
    </source>
</evidence>
<keyword evidence="3" id="KW-1185">Reference proteome</keyword>
<proteinExistence type="predicted"/>
<dbReference type="Proteomes" id="UP000740926">
    <property type="component" value="Unassembled WGS sequence"/>
</dbReference>
<evidence type="ECO:0000256" key="1">
    <source>
        <dbReference type="SAM" id="MobiDB-lite"/>
    </source>
</evidence>
<reference evidence="2 3" key="1">
    <citation type="journal article" date="2020" name="Microb. Genom.">
        <title>Genetic diversity of clinical and environmental Mucorales isolates obtained from an investigation of mucormycosis cases among solid organ transplant recipients.</title>
        <authorList>
            <person name="Nguyen M.H."/>
            <person name="Kaul D."/>
            <person name="Muto C."/>
            <person name="Cheng S.J."/>
            <person name="Richter R.A."/>
            <person name="Bruno V.M."/>
            <person name="Liu G."/>
            <person name="Beyhan S."/>
            <person name="Sundermann A.J."/>
            <person name="Mounaud S."/>
            <person name="Pasculle A.W."/>
            <person name="Nierman W.C."/>
            <person name="Driscoll E."/>
            <person name="Cumbie R."/>
            <person name="Clancy C.J."/>
            <person name="Dupont C.L."/>
        </authorList>
    </citation>
    <scope>NUCLEOTIDE SEQUENCE [LARGE SCALE GENOMIC DNA]</scope>
    <source>
        <strain evidence="2 3">GL24</strain>
    </source>
</reference>